<evidence type="ECO:0000259" key="2">
    <source>
        <dbReference type="PROSITE" id="PS50013"/>
    </source>
</evidence>
<dbReference type="AlphaFoldDB" id="A0AAE1KM68"/>
<dbReference type="CDD" id="cd00024">
    <property type="entry name" value="CD_CSD"/>
    <property type="match status" value="1"/>
</dbReference>
<dbReference type="EMBL" id="JAWQEG010001847">
    <property type="protein sequence ID" value="KAK3876277.1"/>
    <property type="molecule type" value="Genomic_DNA"/>
</dbReference>
<dbReference type="Gene3D" id="1.25.40.20">
    <property type="entry name" value="Ankyrin repeat-containing domain"/>
    <property type="match status" value="1"/>
</dbReference>
<dbReference type="Proteomes" id="UP001286313">
    <property type="component" value="Unassembled WGS sequence"/>
</dbReference>
<dbReference type="InterPro" id="IPR000953">
    <property type="entry name" value="Chromo/chromo_shadow_dom"/>
</dbReference>
<gene>
    <name evidence="3" type="ORF">Pcinc_018932</name>
</gene>
<dbReference type="InterPro" id="IPR016197">
    <property type="entry name" value="Chromo-like_dom_sf"/>
</dbReference>
<dbReference type="PROSITE" id="PS50013">
    <property type="entry name" value="CHROMO_2"/>
    <property type="match status" value="1"/>
</dbReference>
<name>A0AAE1KM68_PETCI</name>
<dbReference type="Gene3D" id="2.40.50.40">
    <property type="match status" value="1"/>
</dbReference>
<accession>A0AAE1KM68</accession>
<dbReference type="InterPro" id="IPR036770">
    <property type="entry name" value="Ankyrin_rpt-contain_sf"/>
</dbReference>
<evidence type="ECO:0000313" key="4">
    <source>
        <dbReference type="Proteomes" id="UP001286313"/>
    </source>
</evidence>
<dbReference type="SUPFAM" id="SSF54160">
    <property type="entry name" value="Chromo domain-like"/>
    <property type="match status" value="1"/>
</dbReference>
<dbReference type="GO" id="GO:0005694">
    <property type="term" value="C:chromosome"/>
    <property type="evidence" value="ECO:0007669"/>
    <property type="project" value="UniProtKB-ARBA"/>
</dbReference>
<protein>
    <recommendedName>
        <fullName evidence="2">Chromo domain-containing protein</fullName>
    </recommendedName>
</protein>
<keyword evidence="4" id="KW-1185">Reference proteome</keyword>
<proteinExistence type="predicted"/>
<reference evidence="3" key="1">
    <citation type="submission" date="2023-10" db="EMBL/GenBank/DDBJ databases">
        <title>Genome assemblies of two species of porcelain crab, Petrolisthes cinctipes and Petrolisthes manimaculis (Anomura: Porcellanidae).</title>
        <authorList>
            <person name="Angst P."/>
        </authorList>
    </citation>
    <scope>NUCLEOTIDE SEQUENCE</scope>
    <source>
        <strain evidence="3">PB745_01</strain>
        <tissue evidence="3">Gill</tissue>
    </source>
</reference>
<dbReference type="SUPFAM" id="SSF48403">
    <property type="entry name" value="Ankyrin repeat"/>
    <property type="match status" value="1"/>
</dbReference>
<feature type="region of interest" description="Disordered" evidence="1">
    <location>
        <begin position="321"/>
        <end position="366"/>
    </location>
</feature>
<dbReference type="SMART" id="SM00298">
    <property type="entry name" value="CHROMO"/>
    <property type="match status" value="1"/>
</dbReference>
<evidence type="ECO:0000256" key="1">
    <source>
        <dbReference type="SAM" id="MobiDB-lite"/>
    </source>
</evidence>
<feature type="domain" description="Chromo" evidence="2">
    <location>
        <begin position="182"/>
        <end position="249"/>
    </location>
</feature>
<sequence>MYCVLEAWSSVACRRRGGVVVSGATQGVEGGLVELVVWRVEWHSFCSLESGQESHMGWGVEWWSRMDVCRDFMEGSHTDGEVGTEVTQKWEFYAACLELGAGRQVGRLGRSSDRNSCVKSVVCPAAKSSEVTQSSLRGLIYRQMRSPDVAWVTWGSYPVWRQVAEEKNVPEECVKHVNILSLEIHRILDNKFREVNGLGEYEMSYKIKWQGYPEGEKWTSWVPESDMTHAWDLVENWQHQERVTQTGSAVMALTAHNQARRVEDREFFDKVNKGELTLDGGEDLYTRIKSRRAKIQGGVNSPTYPSTGASTSYDDAVYSAADNVADDSDDGLKKKRKRRRKKKPQQQQQEEDQQQEHDARKLSTTSQTLTQDNSLILFGLPTRNPRLVKEEFTRMEMERTILSPYELNKAVDENDYKQVFACLHSECVPDVDFSSLFLSTARRGCRDMTLLLASRVPDLAVKDQWGQTALIMAARLGDLTFCQGLLNLGVPVIERNTEGQLASDIARHFGYTQLLELLHRYEKKPNKQGHIHHPLQIG</sequence>
<organism evidence="3 4">
    <name type="scientific">Petrolisthes cinctipes</name>
    <name type="common">Flat porcelain crab</name>
    <dbReference type="NCBI Taxonomy" id="88211"/>
    <lineage>
        <taxon>Eukaryota</taxon>
        <taxon>Metazoa</taxon>
        <taxon>Ecdysozoa</taxon>
        <taxon>Arthropoda</taxon>
        <taxon>Crustacea</taxon>
        <taxon>Multicrustacea</taxon>
        <taxon>Malacostraca</taxon>
        <taxon>Eumalacostraca</taxon>
        <taxon>Eucarida</taxon>
        <taxon>Decapoda</taxon>
        <taxon>Pleocyemata</taxon>
        <taxon>Anomura</taxon>
        <taxon>Galatheoidea</taxon>
        <taxon>Porcellanidae</taxon>
        <taxon>Petrolisthes</taxon>
    </lineage>
</organism>
<evidence type="ECO:0000313" key="3">
    <source>
        <dbReference type="EMBL" id="KAK3876277.1"/>
    </source>
</evidence>
<feature type="compositionally biased region" description="Basic residues" evidence="1">
    <location>
        <begin position="333"/>
        <end position="344"/>
    </location>
</feature>
<comment type="caution">
    <text evidence="3">The sequence shown here is derived from an EMBL/GenBank/DDBJ whole genome shotgun (WGS) entry which is preliminary data.</text>
</comment>